<evidence type="ECO:0000313" key="3">
    <source>
        <dbReference type="Proteomes" id="UP000124292"/>
    </source>
</evidence>
<dbReference type="KEGG" id="vg:3416496"/>
<gene>
    <name evidence="2" type="ORF">JM125</name>
</gene>
<protein>
    <submittedName>
        <fullName evidence="2">JM125</fullName>
    </submittedName>
</protein>
<proteinExistence type="predicted"/>
<dbReference type="EMBL" id="JN885137">
    <property type="protein sequence ID" value="AEW87820.1"/>
    <property type="molecule type" value="Genomic_DNA"/>
</dbReference>
<sequence length="121" mass="14279">MESPTVNIEEIYRRPSRSPRRISHRRVRAYVGPLRRQTTLRRNPNIAEGWTACVSDPWMPTVLKEVAWLPVLFGIRGGRRRFALERELRVLCPRRRLPGLGSLSVVRRPVDRIAVPVWFWR</sequence>
<dbReference type="Proteomes" id="UP000124292">
    <property type="component" value="Genome"/>
</dbReference>
<dbReference type="Proteomes" id="UP000133219">
    <property type="component" value="Segment"/>
</dbReference>
<dbReference type="RefSeq" id="YP_238428.1">
    <property type="nucleotide sequence ID" value="NC_007016.1"/>
</dbReference>
<evidence type="ECO:0000313" key="2">
    <source>
        <dbReference type="EMBL" id="AEW87820.1"/>
    </source>
</evidence>
<reference evidence="3 4" key="1">
    <citation type="journal article" date="2013" name="J. Virol.">
        <title>Genomic characterization of Japanese macaque rhadinovirus, a novel herpesvirus isolated from a nonhuman primate with a spontaneous inflammatory demyelinating disease.</title>
        <authorList>
            <person name="Estep R.D."/>
            <person name="Hansen S.G."/>
            <person name="Rogers K.S."/>
            <person name="Axthelm M.K."/>
            <person name="Wong S.W."/>
        </authorList>
    </citation>
    <scope>NUCLEOTIDE SEQUENCE [LARGE SCALE GENOMIC DNA]</scope>
    <source>
        <strain evidence="2">12E2</strain>
        <strain evidence="1">3A1</strain>
    </source>
</reference>
<dbReference type="EMBL" id="JN885136">
    <property type="protein sequence ID" value="AEW87650.1"/>
    <property type="molecule type" value="Genomic_DNA"/>
</dbReference>
<dbReference type="GeneID" id="3416496"/>
<name>G9JMV3_9GAMA</name>
<evidence type="ECO:0000313" key="4">
    <source>
        <dbReference type="Proteomes" id="UP000133219"/>
    </source>
</evidence>
<organism evidence="2 3">
    <name type="scientific">Macaca fuscata rhadinovirus</name>
    <dbReference type="NCBI Taxonomy" id="272551"/>
    <lineage>
        <taxon>Viruses</taxon>
        <taxon>Duplodnaviria</taxon>
        <taxon>Heunggongvirae</taxon>
        <taxon>Peploviricota</taxon>
        <taxon>Herviviricetes</taxon>
        <taxon>Herpesvirales</taxon>
        <taxon>Orthoherpesviridae</taxon>
        <taxon>Gammaherpesvirinae</taxon>
        <taxon>Rhadinovirus</taxon>
        <taxon>Rhadinovirus macacinegamma11</taxon>
        <taxon>macacine gammaherpesvirus 11</taxon>
    </lineage>
</organism>
<evidence type="ECO:0000313" key="1">
    <source>
        <dbReference type="EMBL" id="AEW87650.1"/>
    </source>
</evidence>
<accession>G9JMV3</accession>